<reference evidence="2" key="1">
    <citation type="submission" date="2023-03" db="EMBL/GenBank/DDBJ databases">
        <title>Massive genome expansion in bonnet fungi (Mycena s.s.) driven by repeated elements and novel gene families across ecological guilds.</title>
        <authorList>
            <consortium name="Lawrence Berkeley National Laboratory"/>
            <person name="Harder C.B."/>
            <person name="Miyauchi S."/>
            <person name="Viragh M."/>
            <person name="Kuo A."/>
            <person name="Thoen E."/>
            <person name="Andreopoulos B."/>
            <person name="Lu D."/>
            <person name="Skrede I."/>
            <person name="Drula E."/>
            <person name="Henrissat B."/>
            <person name="Morin E."/>
            <person name="Kohler A."/>
            <person name="Barry K."/>
            <person name="LaButti K."/>
            <person name="Morin E."/>
            <person name="Salamov A."/>
            <person name="Lipzen A."/>
            <person name="Mereny Z."/>
            <person name="Hegedus B."/>
            <person name="Baldrian P."/>
            <person name="Stursova M."/>
            <person name="Weitz H."/>
            <person name="Taylor A."/>
            <person name="Grigoriev I.V."/>
            <person name="Nagy L.G."/>
            <person name="Martin F."/>
            <person name="Kauserud H."/>
        </authorList>
    </citation>
    <scope>NUCLEOTIDE SEQUENCE</scope>
    <source>
        <strain evidence="2">CBHHK188m</strain>
    </source>
</reference>
<feature type="region of interest" description="Disordered" evidence="1">
    <location>
        <begin position="1"/>
        <end position="55"/>
    </location>
</feature>
<accession>A0AAD7KDQ3</accession>
<evidence type="ECO:0000313" key="2">
    <source>
        <dbReference type="EMBL" id="KAJ7782482.1"/>
    </source>
</evidence>
<dbReference type="Proteomes" id="UP001215280">
    <property type="component" value="Unassembled WGS sequence"/>
</dbReference>
<feature type="region of interest" description="Disordered" evidence="1">
    <location>
        <begin position="330"/>
        <end position="382"/>
    </location>
</feature>
<sequence>MSSSSTASLLQRRRNRVHASTPAASTDTPSSPFPSPITAPSTQGGISSPNPFSTTAHNQSLVLRQPMPIGQLKAIGEHHLKRIKLEPDSKHEFRNYLEASSDTERQCILLLHVLRSQDMHKQSVQQQASVWKPSSALSVRIKQMVRRLLLLPSVRYYSGTVETAVMAALRDSQVKDLPNEDSFDVDILKAVVARQFTTDKSELKKLIKDATDSADSDTRNIAVVANQALSRFCPQLKLSLAVFYCIAFIRRHIDKGHPNGKFWILLDDELEDINKDGPVAYVESMEICYEDDIAKYGDPATTKLKVAPDCLGDKPLKWVRALNSLGPNVQRVDTKKRKRARAATEDDDGDDLEDPDCDEGPSNTGTPPPTKDPTSPTPTPDD</sequence>
<organism evidence="2 3">
    <name type="scientific">Mycena maculata</name>
    <dbReference type="NCBI Taxonomy" id="230809"/>
    <lineage>
        <taxon>Eukaryota</taxon>
        <taxon>Fungi</taxon>
        <taxon>Dikarya</taxon>
        <taxon>Basidiomycota</taxon>
        <taxon>Agaricomycotina</taxon>
        <taxon>Agaricomycetes</taxon>
        <taxon>Agaricomycetidae</taxon>
        <taxon>Agaricales</taxon>
        <taxon>Marasmiineae</taxon>
        <taxon>Mycenaceae</taxon>
        <taxon>Mycena</taxon>
    </lineage>
</organism>
<gene>
    <name evidence="2" type="ORF">DFH07DRAFT_949281</name>
</gene>
<feature type="compositionally biased region" description="Polar residues" evidence="1">
    <location>
        <begin position="43"/>
        <end position="55"/>
    </location>
</feature>
<keyword evidence="3" id="KW-1185">Reference proteome</keyword>
<feature type="compositionally biased region" description="Pro residues" evidence="1">
    <location>
        <begin position="366"/>
        <end position="382"/>
    </location>
</feature>
<evidence type="ECO:0000256" key="1">
    <source>
        <dbReference type="SAM" id="MobiDB-lite"/>
    </source>
</evidence>
<dbReference type="EMBL" id="JARJLG010000003">
    <property type="protein sequence ID" value="KAJ7782482.1"/>
    <property type="molecule type" value="Genomic_DNA"/>
</dbReference>
<feature type="compositionally biased region" description="Low complexity" evidence="1">
    <location>
        <begin position="19"/>
        <end position="30"/>
    </location>
</feature>
<protein>
    <submittedName>
        <fullName evidence="2">Uncharacterized protein</fullName>
    </submittedName>
</protein>
<dbReference type="AlphaFoldDB" id="A0AAD7KDQ3"/>
<feature type="compositionally biased region" description="Acidic residues" evidence="1">
    <location>
        <begin position="345"/>
        <end position="359"/>
    </location>
</feature>
<proteinExistence type="predicted"/>
<name>A0AAD7KDQ3_9AGAR</name>
<evidence type="ECO:0000313" key="3">
    <source>
        <dbReference type="Proteomes" id="UP001215280"/>
    </source>
</evidence>
<comment type="caution">
    <text evidence="2">The sequence shown here is derived from an EMBL/GenBank/DDBJ whole genome shotgun (WGS) entry which is preliminary data.</text>
</comment>